<reference evidence="2" key="1">
    <citation type="journal article" date="2023" name="Science">
        <title>Genome structures resolve the early diversification of teleost fishes.</title>
        <authorList>
            <person name="Parey E."/>
            <person name="Louis A."/>
            <person name="Montfort J."/>
            <person name="Bouchez O."/>
            <person name="Roques C."/>
            <person name="Iampietro C."/>
            <person name="Lluch J."/>
            <person name="Castinel A."/>
            <person name="Donnadieu C."/>
            <person name="Desvignes T."/>
            <person name="Floi Bucao C."/>
            <person name="Jouanno E."/>
            <person name="Wen M."/>
            <person name="Mejri S."/>
            <person name="Dirks R."/>
            <person name="Jansen H."/>
            <person name="Henkel C."/>
            <person name="Chen W.J."/>
            <person name="Zahm M."/>
            <person name="Cabau C."/>
            <person name="Klopp C."/>
            <person name="Thompson A.W."/>
            <person name="Robinson-Rechavi M."/>
            <person name="Braasch I."/>
            <person name="Lecointre G."/>
            <person name="Bobe J."/>
            <person name="Postlethwait J.H."/>
            <person name="Berthelot C."/>
            <person name="Roest Crollius H."/>
            <person name="Guiguen Y."/>
        </authorList>
    </citation>
    <scope>NUCLEOTIDE SEQUENCE</scope>
    <source>
        <strain evidence="2">NC1722</strain>
    </source>
</reference>
<sequence>MAASRNRALCLLLQGRRRPESSRQPSRTPTKKSQTSVFGALCTCSHTAYACDTEAETGMLATDRRRRPGNKLSLSSAGGSSCPFSSGTAWAAGDGAA</sequence>
<name>A0AAD7SL61_9TELE</name>
<keyword evidence="3" id="KW-1185">Reference proteome</keyword>
<evidence type="ECO:0000313" key="2">
    <source>
        <dbReference type="EMBL" id="KAJ8403476.1"/>
    </source>
</evidence>
<feature type="region of interest" description="Disordered" evidence="1">
    <location>
        <begin position="60"/>
        <end position="97"/>
    </location>
</feature>
<comment type="caution">
    <text evidence="2">The sequence shown here is derived from an EMBL/GenBank/DDBJ whole genome shotgun (WGS) entry which is preliminary data.</text>
</comment>
<evidence type="ECO:0000256" key="1">
    <source>
        <dbReference type="SAM" id="MobiDB-lite"/>
    </source>
</evidence>
<evidence type="ECO:0000313" key="3">
    <source>
        <dbReference type="Proteomes" id="UP001221898"/>
    </source>
</evidence>
<proteinExistence type="predicted"/>
<gene>
    <name evidence="2" type="ORF">AAFF_G00352480</name>
</gene>
<feature type="compositionally biased region" description="Low complexity" evidence="1">
    <location>
        <begin position="73"/>
        <end position="87"/>
    </location>
</feature>
<dbReference type="EMBL" id="JAINUG010000058">
    <property type="protein sequence ID" value="KAJ8403476.1"/>
    <property type="molecule type" value="Genomic_DNA"/>
</dbReference>
<protein>
    <submittedName>
        <fullName evidence="2">Uncharacterized protein</fullName>
    </submittedName>
</protein>
<dbReference type="AlphaFoldDB" id="A0AAD7SL61"/>
<dbReference type="Proteomes" id="UP001221898">
    <property type="component" value="Unassembled WGS sequence"/>
</dbReference>
<accession>A0AAD7SL61</accession>
<feature type="region of interest" description="Disordered" evidence="1">
    <location>
        <begin position="13"/>
        <end position="34"/>
    </location>
</feature>
<organism evidence="2 3">
    <name type="scientific">Aldrovandia affinis</name>
    <dbReference type="NCBI Taxonomy" id="143900"/>
    <lineage>
        <taxon>Eukaryota</taxon>
        <taxon>Metazoa</taxon>
        <taxon>Chordata</taxon>
        <taxon>Craniata</taxon>
        <taxon>Vertebrata</taxon>
        <taxon>Euteleostomi</taxon>
        <taxon>Actinopterygii</taxon>
        <taxon>Neopterygii</taxon>
        <taxon>Teleostei</taxon>
        <taxon>Notacanthiformes</taxon>
        <taxon>Halosauridae</taxon>
        <taxon>Aldrovandia</taxon>
    </lineage>
</organism>